<dbReference type="Proteomes" id="UP000547674">
    <property type="component" value="Unassembled WGS sequence"/>
</dbReference>
<evidence type="ECO:0000256" key="1">
    <source>
        <dbReference type="ARBA" id="ARBA00022884"/>
    </source>
</evidence>
<proteinExistence type="predicted"/>
<organism evidence="2 3">
    <name type="scientific">Eiseniibacteriota bacterium</name>
    <dbReference type="NCBI Taxonomy" id="2212470"/>
    <lineage>
        <taxon>Bacteria</taxon>
        <taxon>Candidatus Eiseniibacteriota</taxon>
    </lineage>
</organism>
<accession>A0A7Y2E7U5</accession>
<evidence type="ECO:0000313" key="3">
    <source>
        <dbReference type="Proteomes" id="UP000547674"/>
    </source>
</evidence>
<dbReference type="GO" id="GO:0048027">
    <property type="term" value="F:mRNA 5'-UTR binding"/>
    <property type="evidence" value="ECO:0007669"/>
    <property type="project" value="InterPro"/>
</dbReference>
<dbReference type="AlphaFoldDB" id="A0A7Y2E7U5"/>
<keyword evidence="2" id="KW-0966">Cell projection</keyword>
<keyword evidence="2" id="KW-0282">Flagellum</keyword>
<dbReference type="GO" id="GO:0006402">
    <property type="term" value="P:mRNA catabolic process"/>
    <property type="evidence" value="ECO:0007669"/>
    <property type="project" value="InterPro"/>
</dbReference>
<dbReference type="InterPro" id="IPR009967">
    <property type="entry name" value="Flagellum_FlbT"/>
</dbReference>
<protein>
    <submittedName>
        <fullName evidence="2">Flagellar protein FlbT</fullName>
    </submittedName>
</protein>
<gene>
    <name evidence="2" type="ORF">HKN21_05940</name>
</gene>
<keyword evidence="2" id="KW-0969">Cilium</keyword>
<sequence length="130" mass="14400">MPLRLRMKPNERVIISGAVIRNGDHKTEFVIENKVPVLRDTDILSPGSVRTVCERIYMAIQLMYVDPEKASEHLQTYQQLAAEVKAAAPSLGTLLGTISSLVEAGELYKALKQAQVLLRDEKAIINNVVS</sequence>
<dbReference type="GO" id="GO:1902209">
    <property type="term" value="P:negative regulation of bacterial-type flagellum assembly"/>
    <property type="evidence" value="ECO:0007669"/>
    <property type="project" value="InterPro"/>
</dbReference>
<keyword evidence="1" id="KW-0694">RNA-binding</keyword>
<name>A0A7Y2E7U5_UNCEI</name>
<dbReference type="EMBL" id="JABDJR010000223">
    <property type="protein sequence ID" value="NNF06280.1"/>
    <property type="molecule type" value="Genomic_DNA"/>
</dbReference>
<comment type="caution">
    <text evidence="2">The sequence shown here is derived from an EMBL/GenBank/DDBJ whole genome shotgun (WGS) entry which is preliminary data.</text>
</comment>
<evidence type="ECO:0000313" key="2">
    <source>
        <dbReference type="EMBL" id="NNF06280.1"/>
    </source>
</evidence>
<dbReference type="Pfam" id="PF07378">
    <property type="entry name" value="FlbT"/>
    <property type="match status" value="1"/>
</dbReference>
<reference evidence="2 3" key="1">
    <citation type="submission" date="2020-03" db="EMBL/GenBank/DDBJ databases">
        <title>Metabolic flexibility allows generalist bacteria to become dominant in a frequently disturbed ecosystem.</title>
        <authorList>
            <person name="Chen Y.-J."/>
            <person name="Leung P.M."/>
            <person name="Bay S.K."/>
            <person name="Hugenholtz P."/>
            <person name="Kessler A.J."/>
            <person name="Shelley G."/>
            <person name="Waite D.W."/>
            <person name="Cook P.L."/>
            <person name="Greening C."/>
        </authorList>
    </citation>
    <scope>NUCLEOTIDE SEQUENCE [LARGE SCALE GENOMIC DNA]</scope>
    <source>
        <strain evidence="2">SS_bin_28</strain>
    </source>
</reference>